<dbReference type="Pfam" id="PF00076">
    <property type="entry name" value="RRM_1"/>
    <property type="match status" value="1"/>
</dbReference>
<feature type="region of interest" description="Disordered" evidence="2">
    <location>
        <begin position="279"/>
        <end position="327"/>
    </location>
</feature>
<feature type="compositionally biased region" description="Polar residues" evidence="2">
    <location>
        <begin position="279"/>
        <end position="288"/>
    </location>
</feature>
<dbReference type="InterPro" id="IPR043502">
    <property type="entry name" value="DNA/RNA_pol_sf"/>
</dbReference>
<evidence type="ECO:0000313" key="5">
    <source>
        <dbReference type="EMBL" id="KAE8673408.1"/>
    </source>
</evidence>
<feature type="domain" description="RRM" evidence="3">
    <location>
        <begin position="21"/>
        <end position="101"/>
    </location>
</feature>
<dbReference type="EMBL" id="VEPZ02001427">
    <property type="protein sequence ID" value="KAE8673408.1"/>
    <property type="molecule type" value="Genomic_DNA"/>
</dbReference>
<dbReference type="PANTHER" id="PTHR31635:SF196">
    <property type="entry name" value="REVERSE TRANSCRIPTASE DOMAIN-CONTAINING PROTEIN-RELATED"/>
    <property type="match status" value="1"/>
</dbReference>
<dbReference type="Gene3D" id="3.30.70.330">
    <property type="match status" value="1"/>
</dbReference>
<dbReference type="AlphaFoldDB" id="A0A6A2XDQ6"/>
<keyword evidence="6" id="KW-1185">Reference proteome</keyword>
<dbReference type="Proteomes" id="UP000436088">
    <property type="component" value="Unassembled WGS sequence"/>
</dbReference>
<dbReference type="CDD" id="cd00590">
    <property type="entry name" value="RRM_SF"/>
    <property type="match status" value="1"/>
</dbReference>
<dbReference type="SUPFAM" id="SSF54928">
    <property type="entry name" value="RNA-binding domain, RBD"/>
    <property type="match status" value="1"/>
</dbReference>
<sequence length="900" mass="102042">MSDKHGVSKHGVSNIRAGEEWTVFVDNLNKRVSRGAFMEVFNHYGKVTSVFIWRYNKKPRYKNITYAFVCFATRGDMDIAINKMNNARIDGGNISVSIAKFPSRTPGQPKKKRSSEMANKPGSSKRKILEEVSLEADSDERQEKNRGNPNSLQDFEIPAKKMEWVDLSLTEMINERFELEFVQRAIEKDGIPAKVARWGNLPRSYIVIFRSLVEMKEAWKNRDDGWGFWFSYLAPLKNESGLASAYYSCHLKGILLQLWHDDKILDEGSLRFADEWNSETSDNKSQSFSDDESAEFSPPAIKNTPALGRDLEESNLNSKTLEREDISTGGGYEDNLIITADSTVESRMGVSREPLVRPMVGSDISFPSISPNEFVGWHQEDNGFGRLNETLEPVEKLFSPSNQLLETQALEPPSTQISDSVDLIPDSIVNGEDFSNPILNGCTRSSTANFRRDVRRMIRESLENANHLIGGTVRDRLDEGVNEEAEVVWEVRNILELSFKGGKHAVIKKVRALQEELRHVVLEEPDRIINQRFIVVLGTILSTNIICSFINVYGPFIDTEEESFFWELAEFMECFSNSWCVGGDFNAFLSSEENIKVAKNCWRKPFRCFDFWLNNGSFEAALKIAIFGVKNRGRRKDPGYRNPELDGLWRAIETPGSLPSTQELRWKQGIGVGWFQFQLPQELLARFKGDLTIIFMTYNSGKLDGVLNHSYISRIPKKANPSSLEDYKPISLVGRIYKMLSKVLANHLRLVLGSLVSNSQFTFIPGRQILDCSLMAKEVIDSLGKSIRSGMMIKTDLRKTYDTVGWDFLIWIMKEMGFGTRWYNGIFNFISTTSFSILVNGSLTSRFQLARGLRQGCPLSPLLFNLVGEACNLMIVKAVNVGLFSVCLVKMAILPKPDEF</sequence>
<dbReference type="GO" id="GO:0003723">
    <property type="term" value="F:RNA binding"/>
    <property type="evidence" value="ECO:0007669"/>
    <property type="project" value="UniProtKB-UniRule"/>
</dbReference>
<organism evidence="5 6">
    <name type="scientific">Hibiscus syriacus</name>
    <name type="common">Rose of Sharon</name>
    <dbReference type="NCBI Taxonomy" id="106335"/>
    <lineage>
        <taxon>Eukaryota</taxon>
        <taxon>Viridiplantae</taxon>
        <taxon>Streptophyta</taxon>
        <taxon>Embryophyta</taxon>
        <taxon>Tracheophyta</taxon>
        <taxon>Spermatophyta</taxon>
        <taxon>Magnoliopsida</taxon>
        <taxon>eudicotyledons</taxon>
        <taxon>Gunneridae</taxon>
        <taxon>Pentapetalae</taxon>
        <taxon>rosids</taxon>
        <taxon>malvids</taxon>
        <taxon>Malvales</taxon>
        <taxon>Malvaceae</taxon>
        <taxon>Malvoideae</taxon>
        <taxon>Hibiscus</taxon>
    </lineage>
</organism>
<accession>A0A6A2XDQ6</accession>
<comment type="caution">
    <text evidence="5">The sequence shown here is derived from an EMBL/GenBank/DDBJ whole genome shotgun (WGS) entry which is preliminary data.</text>
</comment>
<dbReference type="SUPFAM" id="SSF56219">
    <property type="entry name" value="DNase I-like"/>
    <property type="match status" value="1"/>
</dbReference>
<dbReference type="PROSITE" id="PS50878">
    <property type="entry name" value="RT_POL"/>
    <property type="match status" value="1"/>
</dbReference>
<dbReference type="InterPro" id="IPR036691">
    <property type="entry name" value="Endo/exonu/phosph_ase_sf"/>
</dbReference>
<dbReference type="Gene3D" id="3.60.10.10">
    <property type="entry name" value="Endonuclease/exonuclease/phosphatase"/>
    <property type="match status" value="1"/>
</dbReference>
<gene>
    <name evidence="5" type="ORF">F3Y22_tig00111783pilonHSYRG00126</name>
</gene>
<evidence type="ECO:0008006" key="7">
    <source>
        <dbReference type="Google" id="ProtNLM"/>
    </source>
</evidence>
<reference evidence="5" key="1">
    <citation type="submission" date="2019-09" db="EMBL/GenBank/DDBJ databases">
        <title>Draft genome information of white flower Hibiscus syriacus.</title>
        <authorList>
            <person name="Kim Y.-M."/>
        </authorList>
    </citation>
    <scope>NUCLEOTIDE SEQUENCE [LARGE SCALE GENOMIC DNA]</scope>
    <source>
        <strain evidence="5">YM2019G1</strain>
    </source>
</reference>
<dbReference type="PANTHER" id="PTHR31635">
    <property type="entry name" value="REVERSE TRANSCRIPTASE DOMAIN-CONTAINING PROTEIN-RELATED"/>
    <property type="match status" value="1"/>
</dbReference>
<keyword evidence="1" id="KW-0694">RNA-binding</keyword>
<dbReference type="PROSITE" id="PS50102">
    <property type="entry name" value="RRM"/>
    <property type="match status" value="1"/>
</dbReference>
<feature type="region of interest" description="Disordered" evidence="2">
    <location>
        <begin position="98"/>
        <end position="153"/>
    </location>
</feature>
<evidence type="ECO:0000256" key="2">
    <source>
        <dbReference type="SAM" id="MobiDB-lite"/>
    </source>
</evidence>
<name>A0A6A2XDQ6_HIBSY</name>
<protein>
    <recommendedName>
        <fullName evidence="7">RRM domain-containing protein</fullName>
    </recommendedName>
</protein>
<proteinExistence type="predicted"/>
<dbReference type="InterPro" id="IPR000477">
    <property type="entry name" value="RT_dom"/>
</dbReference>
<evidence type="ECO:0000259" key="3">
    <source>
        <dbReference type="PROSITE" id="PS50102"/>
    </source>
</evidence>
<dbReference type="InterPro" id="IPR035979">
    <property type="entry name" value="RBD_domain_sf"/>
</dbReference>
<dbReference type="CDD" id="cd01650">
    <property type="entry name" value="RT_nLTR_like"/>
    <property type="match status" value="1"/>
</dbReference>
<evidence type="ECO:0000259" key="4">
    <source>
        <dbReference type="PROSITE" id="PS50878"/>
    </source>
</evidence>
<dbReference type="Pfam" id="PF00078">
    <property type="entry name" value="RVT_1"/>
    <property type="match status" value="1"/>
</dbReference>
<dbReference type="SUPFAM" id="SSF56672">
    <property type="entry name" value="DNA/RNA polymerases"/>
    <property type="match status" value="1"/>
</dbReference>
<dbReference type="InterPro" id="IPR012677">
    <property type="entry name" value="Nucleotide-bd_a/b_plait_sf"/>
</dbReference>
<evidence type="ECO:0000313" key="6">
    <source>
        <dbReference type="Proteomes" id="UP000436088"/>
    </source>
</evidence>
<evidence type="ECO:0000256" key="1">
    <source>
        <dbReference type="PROSITE-ProRule" id="PRU00176"/>
    </source>
</evidence>
<dbReference type="InterPro" id="IPR000504">
    <property type="entry name" value="RRM_dom"/>
</dbReference>
<dbReference type="SMART" id="SM00360">
    <property type="entry name" value="RRM"/>
    <property type="match status" value="1"/>
</dbReference>
<feature type="domain" description="Reverse transcriptase" evidence="4">
    <location>
        <begin position="696"/>
        <end position="900"/>
    </location>
</feature>